<evidence type="ECO:0000256" key="1">
    <source>
        <dbReference type="SAM" id="MobiDB-lite"/>
    </source>
</evidence>
<gene>
    <name evidence="2" type="ORF">D9757_010899</name>
</gene>
<keyword evidence="3" id="KW-1185">Reference proteome</keyword>
<name>A0A8H5GI72_9AGAR</name>
<comment type="caution">
    <text evidence="2">The sequence shown here is derived from an EMBL/GenBank/DDBJ whole genome shotgun (WGS) entry which is preliminary data.</text>
</comment>
<accession>A0A8H5GI72</accession>
<sequence length="215" mass="24252">MDFPSAAQSDPKTPERQTSALQEVKATPYSQFAGSHREGLDDAVPAKVADINQHLIGDIKETVEILVEEFAEAILGMKKDDYVLGLNEAEIAPIYEGFRDLSRAMETASGEKGIYHQIAKLLNRISMRRKEDDEEDMTNSGDGKVFSVQDPYKIPGYIVGLSPDIVAVYRRVLSKINKVKDLEVLIRDFEFSEGMRWALLLWFVEVKWENGRILG</sequence>
<feature type="compositionally biased region" description="Polar residues" evidence="1">
    <location>
        <begin position="1"/>
        <end position="21"/>
    </location>
</feature>
<proteinExistence type="predicted"/>
<feature type="region of interest" description="Disordered" evidence="1">
    <location>
        <begin position="1"/>
        <end position="25"/>
    </location>
</feature>
<evidence type="ECO:0000313" key="2">
    <source>
        <dbReference type="EMBL" id="KAF5365569.1"/>
    </source>
</evidence>
<dbReference type="Proteomes" id="UP000518752">
    <property type="component" value="Unassembled WGS sequence"/>
</dbReference>
<dbReference type="EMBL" id="JAACJN010000165">
    <property type="protein sequence ID" value="KAF5365569.1"/>
    <property type="molecule type" value="Genomic_DNA"/>
</dbReference>
<evidence type="ECO:0000313" key="3">
    <source>
        <dbReference type="Proteomes" id="UP000518752"/>
    </source>
</evidence>
<protein>
    <submittedName>
        <fullName evidence="2">Uncharacterized protein</fullName>
    </submittedName>
</protein>
<reference evidence="2 3" key="1">
    <citation type="journal article" date="2020" name="ISME J.">
        <title>Uncovering the hidden diversity of litter-decomposition mechanisms in mushroom-forming fungi.</title>
        <authorList>
            <person name="Floudas D."/>
            <person name="Bentzer J."/>
            <person name="Ahren D."/>
            <person name="Johansson T."/>
            <person name="Persson P."/>
            <person name="Tunlid A."/>
        </authorList>
    </citation>
    <scope>NUCLEOTIDE SEQUENCE [LARGE SCALE GENOMIC DNA]</scope>
    <source>
        <strain evidence="2 3">CBS 406.79</strain>
    </source>
</reference>
<dbReference type="OrthoDB" id="5569250at2759"/>
<dbReference type="AlphaFoldDB" id="A0A8H5GI72"/>
<organism evidence="2 3">
    <name type="scientific">Collybiopsis confluens</name>
    <dbReference type="NCBI Taxonomy" id="2823264"/>
    <lineage>
        <taxon>Eukaryota</taxon>
        <taxon>Fungi</taxon>
        <taxon>Dikarya</taxon>
        <taxon>Basidiomycota</taxon>
        <taxon>Agaricomycotina</taxon>
        <taxon>Agaricomycetes</taxon>
        <taxon>Agaricomycetidae</taxon>
        <taxon>Agaricales</taxon>
        <taxon>Marasmiineae</taxon>
        <taxon>Omphalotaceae</taxon>
        <taxon>Collybiopsis</taxon>
    </lineage>
</organism>